<comment type="caution">
    <text evidence="2">The sequence shown here is derived from an EMBL/GenBank/DDBJ whole genome shotgun (WGS) entry which is preliminary data.</text>
</comment>
<evidence type="ECO:0000313" key="3">
    <source>
        <dbReference type="Proteomes" id="UP000784294"/>
    </source>
</evidence>
<dbReference type="EMBL" id="CAAALY010250375">
    <property type="protein sequence ID" value="VEL35667.1"/>
    <property type="molecule type" value="Genomic_DNA"/>
</dbReference>
<gene>
    <name evidence="2" type="ORF">PXEA_LOCUS29107</name>
</gene>
<feature type="region of interest" description="Disordered" evidence="1">
    <location>
        <begin position="171"/>
        <end position="199"/>
    </location>
</feature>
<organism evidence="2 3">
    <name type="scientific">Protopolystoma xenopodis</name>
    <dbReference type="NCBI Taxonomy" id="117903"/>
    <lineage>
        <taxon>Eukaryota</taxon>
        <taxon>Metazoa</taxon>
        <taxon>Spiralia</taxon>
        <taxon>Lophotrochozoa</taxon>
        <taxon>Platyhelminthes</taxon>
        <taxon>Monogenea</taxon>
        <taxon>Polyopisthocotylea</taxon>
        <taxon>Polystomatidea</taxon>
        <taxon>Polystomatidae</taxon>
        <taxon>Protopolystoma</taxon>
    </lineage>
</organism>
<dbReference type="AlphaFoldDB" id="A0A448XFS4"/>
<keyword evidence="3" id="KW-1185">Reference proteome</keyword>
<name>A0A448XFS4_9PLAT</name>
<dbReference type="Proteomes" id="UP000784294">
    <property type="component" value="Unassembled WGS sequence"/>
</dbReference>
<evidence type="ECO:0000256" key="1">
    <source>
        <dbReference type="SAM" id="MobiDB-lite"/>
    </source>
</evidence>
<protein>
    <submittedName>
        <fullName evidence="2">Uncharacterized protein</fullName>
    </submittedName>
</protein>
<accession>A0A448XFS4</accession>
<sequence>MLDSNNIQDGHASVPLTTDGRVLPERVWLVNAKKHNPIRRKDIVEECESAGYDHIFALMLMEKFHFPASTTQPQNAISDGPDHSLELELASARRAAFESGTGCVNATVRPIALTVPLQLCQPGRTHNSGIRLFPTPLRSPFLDWSPGRAFNSSAKSTGGLDTARALNRHLPMASRPNSHKHSTATNPVPGRRHSTGRPTSWFASAATSRKCYDRKPVATATKCSCRGGGVEKADRWSGQVRRAASPDVVKAVASLGSTGSVRNGP</sequence>
<proteinExistence type="predicted"/>
<evidence type="ECO:0000313" key="2">
    <source>
        <dbReference type="EMBL" id="VEL35667.1"/>
    </source>
</evidence>
<reference evidence="2" key="1">
    <citation type="submission" date="2018-11" db="EMBL/GenBank/DDBJ databases">
        <authorList>
            <consortium name="Pathogen Informatics"/>
        </authorList>
    </citation>
    <scope>NUCLEOTIDE SEQUENCE</scope>
</reference>